<dbReference type="InterPro" id="IPR000212">
    <property type="entry name" value="DNA_helicase_UvrD/REP"/>
</dbReference>
<dbReference type="CDD" id="cd18807">
    <property type="entry name" value="SF1_C_UvrD"/>
    <property type="match status" value="1"/>
</dbReference>
<evidence type="ECO:0000259" key="13">
    <source>
        <dbReference type="PROSITE" id="PS51198"/>
    </source>
</evidence>
<evidence type="ECO:0000256" key="3">
    <source>
        <dbReference type="ARBA" id="ARBA00022801"/>
    </source>
</evidence>
<feature type="region of interest" description="Disordered" evidence="12">
    <location>
        <begin position="715"/>
        <end position="766"/>
    </location>
</feature>
<keyword evidence="16" id="KW-1185">Reference proteome</keyword>
<dbReference type="GO" id="GO:0043138">
    <property type="term" value="F:3'-5' DNA helicase activity"/>
    <property type="evidence" value="ECO:0007669"/>
    <property type="project" value="UniProtKB-EC"/>
</dbReference>
<organism evidence="15 16">
    <name type="scientific">Rhypophila decipiens</name>
    <dbReference type="NCBI Taxonomy" id="261697"/>
    <lineage>
        <taxon>Eukaryota</taxon>
        <taxon>Fungi</taxon>
        <taxon>Dikarya</taxon>
        <taxon>Ascomycota</taxon>
        <taxon>Pezizomycotina</taxon>
        <taxon>Sordariomycetes</taxon>
        <taxon>Sordariomycetidae</taxon>
        <taxon>Sordariales</taxon>
        <taxon>Naviculisporaceae</taxon>
        <taxon>Rhypophila</taxon>
    </lineage>
</organism>
<feature type="binding site" evidence="11">
    <location>
        <begin position="38"/>
        <end position="45"/>
    </location>
    <ligand>
        <name>ATP</name>
        <dbReference type="ChEBI" id="CHEBI:30616"/>
    </ligand>
</feature>
<feature type="domain" description="UvrD-like helicase ATP-binding" evidence="13">
    <location>
        <begin position="17"/>
        <end position="293"/>
    </location>
</feature>
<dbReference type="EC" id="5.6.2.4" evidence="9"/>
<dbReference type="FunFam" id="1.10.486.10:FF:000011">
    <property type="entry name" value="ATP-depentend DNA helicase, putative"/>
    <property type="match status" value="1"/>
</dbReference>
<evidence type="ECO:0000256" key="1">
    <source>
        <dbReference type="ARBA" id="ARBA00009922"/>
    </source>
</evidence>
<dbReference type="PANTHER" id="PTHR11070:SF2">
    <property type="entry name" value="ATP-DEPENDENT DNA HELICASE SRS2"/>
    <property type="match status" value="1"/>
</dbReference>
<dbReference type="EMBL" id="MU858046">
    <property type="protein sequence ID" value="KAK4219825.1"/>
    <property type="molecule type" value="Genomic_DNA"/>
</dbReference>
<dbReference type="InterPro" id="IPR014016">
    <property type="entry name" value="UvrD-like_ATP-bd"/>
</dbReference>
<name>A0AAN6YJR8_9PEZI</name>
<feature type="domain" description="UvrD-like helicase C-terminal" evidence="14">
    <location>
        <begin position="294"/>
        <end position="604"/>
    </location>
</feature>
<evidence type="ECO:0000256" key="2">
    <source>
        <dbReference type="ARBA" id="ARBA00022741"/>
    </source>
</evidence>
<keyword evidence="2 11" id="KW-0547">Nucleotide-binding</keyword>
<keyword evidence="6" id="KW-0238">DNA-binding</keyword>
<keyword evidence="7" id="KW-0413">Isomerase</keyword>
<feature type="compositionally biased region" description="Acidic residues" evidence="12">
    <location>
        <begin position="937"/>
        <end position="957"/>
    </location>
</feature>
<dbReference type="Pfam" id="PF13361">
    <property type="entry name" value="UvrD_C"/>
    <property type="match status" value="1"/>
</dbReference>
<dbReference type="GO" id="GO:0003677">
    <property type="term" value="F:DNA binding"/>
    <property type="evidence" value="ECO:0007669"/>
    <property type="project" value="UniProtKB-KW"/>
</dbReference>
<evidence type="ECO:0000313" key="15">
    <source>
        <dbReference type="EMBL" id="KAK4219825.1"/>
    </source>
</evidence>
<feature type="region of interest" description="Disordered" evidence="12">
    <location>
        <begin position="1003"/>
        <end position="1035"/>
    </location>
</feature>
<evidence type="ECO:0000256" key="8">
    <source>
        <dbReference type="ARBA" id="ARBA00034617"/>
    </source>
</evidence>
<evidence type="ECO:0000256" key="7">
    <source>
        <dbReference type="ARBA" id="ARBA00023235"/>
    </source>
</evidence>
<dbReference type="CDD" id="cd17932">
    <property type="entry name" value="DEXQc_UvrD"/>
    <property type="match status" value="1"/>
</dbReference>
<keyword evidence="4 11" id="KW-0347">Helicase</keyword>
<comment type="catalytic activity">
    <reaction evidence="10">
        <text>ATP + H2O = ADP + phosphate + H(+)</text>
        <dbReference type="Rhea" id="RHEA:13065"/>
        <dbReference type="ChEBI" id="CHEBI:15377"/>
        <dbReference type="ChEBI" id="CHEBI:15378"/>
        <dbReference type="ChEBI" id="CHEBI:30616"/>
        <dbReference type="ChEBI" id="CHEBI:43474"/>
        <dbReference type="ChEBI" id="CHEBI:456216"/>
        <dbReference type="EC" id="5.6.2.4"/>
    </reaction>
</comment>
<keyword evidence="5 11" id="KW-0067">ATP-binding</keyword>
<gene>
    <name evidence="15" type="ORF">QBC37DRAFT_408569</name>
</gene>
<dbReference type="Gene3D" id="1.10.486.10">
    <property type="entry name" value="PCRA, domain 4"/>
    <property type="match status" value="1"/>
</dbReference>
<dbReference type="Gene3D" id="3.40.50.300">
    <property type="entry name" value="P-loop containing nucleotide triphosphate hydrolases"/>
    <property type="match status" value="2"/>
</dbReference>
<dbReference type="GO" id="GO:0016787">
    <property type="term" value="F:hydrolase activity"/>
    <property type="evidence" value="ECO:0007669"/>
    <property type="project" value="UniProtKB-UniRule"/>
</dbReference>
<evidence type="ECO:0000259" key="14">
    <source>
        <dbReference type="PROSITE" id="PS51217"/>
    </source>
</evidence>
<evidence type="ECO:0000256" key="10">
    <source>
        <dbReference type="ARBA" id="ARBA00048988"/>
    </source>
</evidence>
<dbReference type="Proteomes" id="UP001301769">
    <property type="component" value="Unassembled WGS sequence"/>
</dbReference>
<reference evidence="15" key="2">
    <citation type="submission" date="2023-05" db="EMBL/GenBank/DDBJ databases">
        <authorList>
            <consortium name="Lawrence Berkeley National Laboratory"/>
            <person name="Steindorff A."/>
            <person name="Hensen N."/>
            <person name="Bonometti L."/>
            <person name="Westerberg I."/>
            <person name="Brannstrom I.O."/>
            <person name="Guillou S."/>
            <person name="Cros-Aarteil S."/>
            <person name="Calhoun S."/>
            <person name="Haridas S."/>
            <person name="Kuo A."/>
            <person name="Mondo S."/>
            <person name="Pangilinan J."/>
            <person name="Riley R."/>
            <person name="Labutti K."/>
            <person name="Andreopoulos B."/>
            <person name="Lipzen A."/>
            <person name="Chen C."/>
            <person name="Yanf M."/>
            <person name="Daum C."/>
            <person name="Ng V."/>
            <person name="Clum A."/>
            <person name="Ohm R."/>
            <person name="Martin F."/>
            <person name="Silar P."/>
            <person name="Natvig D."/>
            <person name="Lalanne C."/>
            <person name="Gautier V."/>
            <person name="Ament-Velasquez S.L."/>
            <person name="Kruys A."/>
            <person name="Hutchinson M.I."/>
            <person name="Powell A.J."/>
            <person name="Barry K."/>
            <person name="Miller A.N."/>
            <person name="Grigoriev I.V."/>
            <person name="Debuchy R."/>
            <person name="Gladieux P."/>
            <person name="Thoren M.H."/>
            <person name="Johannesson H."/>
        </authorList>
    </citation>
    <scope>NUCLEOTIDE SEQUENCE</scope>
    <source>
        <strain evidence="15">PSN293</strain>
    </source>
</reference>
<dbReference type="PANTHER" id="PTHR11070">
    <property type="entry name" value="UVRD / RECB / PCRA DNA HELICASE FAMILY MEMBER"/>
    <property type="match status" value="1"/>
</dbReference>
<comment type="similarity">
    <text evidence="1">Belongs to the helicase family. UvrD subfamily.</text>
</comment>
<dbReference type="Gene3D" id="1.10.10.160">
    <property type="match status" value="1"/>
</dbReference>
<evidence type="ECO:0000313" key="16">
    <source>
        <dbReference type="Proteomes" id="UP001301769"/>
    </source>
</evidence>
<dbReference type="GO" id="GO:0005634">
    <property type="term" value="C:nucleus"/>
    <property type="evidence" value="ECO:0007669"/>
    <property type="project" value="TreeGrafter"/>
</dbReference>
<dbReference type="SUPFAM" id="SSF52540">
    <property type="entry name" value="P-loop containing nucleoside triphosphate hydrolases"/>
    <property type="match status" value="1"/>
</dbReference>
<dbReference type="InterPro" id="IPR013986">
    <property type="entry name" value="DExx_box_DNA_helicase_dom_sf"/>
</dbReference>
<dbReference type="GO" id="GO:0005524">
    <property type="term" value="F:ATP binding"/>
    <property type="evidence" value="ECO:0007669"/>
    <property type="project" value="UniProtKB-UniRule"/>
</dbReference>
<feature type="compositionally biased region" description="Basic and acidic residues" evidence="12">
    <location>
        <begin position="716"/>
        <end position="739"/>
    </location>
</feature>
<dbReference type="Pfam" id="PF00580">
    <property type="entry name" value="UvrD-helicase"/>
    <property type="match status" value="1"/>
</dbReference>
<evidence type="ECO:0000256" key="12">
    <source>
        <dbReference type="SAM" id="MobiDB-lite"/>
    </source>
</evidence>
<comment type="caution">
    <text evidence="15">The sequence shown here is derived from an EMBL/GenBank/DDBJ whole genome shotgun (WGS) entry which is preliminary data.</text>
</comment>
<dbReference type="PROSITE" id="PS51198">
    <property type="entry name" value="UVRD_HELICASE_ATP_BIND"/>
    <property type="match status" value="1"/>
</dbReference>
<evidence type="ECO:0000256" key="4">
    <source>
        <dbReference type="ARBA" id="ARBA00022806"/>
    </source>
</evidence>
<keyword evidence="3 11" id="KW-0378">Hydrolase</keyword>
<dbReference type="InterPro" id="IPR014017">
    <property type="entry name" value="DNA_helicase_UvrD-like_C"/>
</dbReference>
<accession>A0AAN6YJR8</accession>
<evidence type="ECO:0000256" key="6">
    <source>
        <dbReference type="ARBA" id="ARBA00023125"/>
    </source>
</evidence>
<sequence>MPPSAATPSQKLHPILASLNPAQARAVSSDAATVAILAGPGSGKTHTLTSRVVWLVDHVGYRPEDVVVATFTVKAAREMQERIGKAIGNGRERKLILGTFHSIARRYLAAYGRKIGLSQKFGIADDGDSRSIINRIIKRLQLPLEAPVARAWISKKKAKGTDVAAAPARQKPATTPGLQDLETCYAEYQAHLERSNLLDYDDLLVRCVELLQKFPSCVANVQTVLIDEYQDTNGVQYELMKLLAQERRRITIVGDPDQSIYGWRSAEIRNLWRLLRDFPGTDEISLEENYRSSQSILEFSLQVIQQDTKRYQKVLKPIHNRGTRPVLRKLRSASVEAQWIVSEIRRAIYMSGEMLNHGDVAVLLRSASLSRHVESALGKAGIPYKMVGGFKFYERAEIKTIIDYLRVIHQPENNDALGRIMNVPRRGIGEGTVKTLIEEAEKSSLSLWDLLSKHCRGDRQAKTKITKPAEQKIGGDLFRLLNGLRKRISEASESTPFGLVELIQHLLTGINFQKWLQDSQPEEHEQRWANVQEFVNMAADFERDLAQVGDDTLPEIDGLEQSTEVEVLPKFLANVSLASDAQKGEDGQENKPVVTISTIHAAKGLEWPIVFVPAVYTGSIPHSRSEDGDEERRLLYVAMTRAQSLLYLSYPMYISQSNGGQNELSPFVEPISSSFAKKGPCFERPILSQMAQILGRELPSESAIFGSLPLNFNPGDDLHPVDPEESLKNLDDKRARGGEGEQQAYWPRSKRPRLAAPPVNQDNGQEQAWEKGYATTMERSSSFTVSALPGFVSVGAIQGSLMAANAEADAKRQQEKDFKARRSAATKRPADQQSILGFVKSSISTADVSLPKLPPQSSFTLNKGKVTYNDPAPPKPAIDPSLSSHKIGNGRLMPRQSTFPQTTTTNDSAASTTTNANNTKPKQYAHFSSSPTKPAEKEEEEEGKDADKEEEDDDDSPPEPTRSAACLHATTYNLPKGLGGIGGLRRPAGLSNTRVGKGVAAAGRVGSGGAASGPGAALDRLRKPFKPLTMNRGTR</sequence>
<reference evidence="15" key="1">
    <citation type="journal article" date="2023" name="Mol. Phylogenet. Evol.">
        <title>Genome-scale phylogeny and comparative genomics of the fungal order Sordariales.</title>
        <authorList>
            <person name="Hensen N."/>
            <person name="Bonometti L."/>
            <person name="Westerberg I."/>
            <person name="Brannstrom I.O."/>
            <person name="Guillou S."/>
            <person name="Cros-Aarteil S."/>
            <person name="Calhoun S."/>
            <person name="Haridas S."/>
            <person name="Kuo A."/>
            <person name="Mondo S."/>
            <person name="Pangilinan J."/>
            <person name="Riley R."/>
            <person name="LaButti K."/>
            <person name="Andreopoulos B."/>
            <person name="Lipzen A."/>
            <person name="Chen C."/>
            <person name="Yan M."/>
            <person name="Daum C."/>
            <person name="Ng V."/>
            <person name="Clum A."/>
            <person name="Steindorff A."/>
            <person name="Ohm R.A."/>
            <person name="Martin F."/>
            <person name="Silar P."/>
            <person name="Natvig D.O."/>
            <person name="Lalanne C."/>
            <person name="Gautier V."/>
            <person name="Ament-Velasquez S.L."/>
            <person name="Kruys A."/>
            <person name="Hutchinson M.I."/>
            <person name="Powell A.J."/>
            <person name="Barry K."/>
            <person name="Miller A.N."/>
            <person name="Grigoriev I.V."/>
            <person name="Debuchy R."/>
            <person name="Gladieux P."/>
            <person name="Hiltunen Thoren M."/>
            <person name="Johannesson H."/>
        </authorList>
    </citation>
    <scope>NUCLEOTIDE SEQUENCE</scope>
    <source>
        <strain evidence="15">PSN293</strain>
    </source>
</reference>
<dbReference type="PROSITE" id="PS51217">
    <property type="entry name" value="UVRD_HELICASE_CTER"/>
    <property type="match status" value="1"/>
</dbReference>
<comment type="catalytic activity">
    <reaction evidence="8">
        <text>Couples ATP hydrolysis with the unwinding of duplex DNA by translocating in the 3'-5' direction.</text>
        <dbReference type="EC" id="5.6.2.4"/>
    </reaction>
</comment>
<protein>
    <recommendedName>
        <fullName evidence="9">DNA 3'-5' helicase</fullName>
        <ecNumber evidence="9">5.6.2.4</ecNumber>
    </recommendedName>
</protein>
<dbReference type="AlphaFoldDB" id="A0AAN6YJR8"/>
<feature type="compositionally biased region" description="Low complexity" evidence="12">
    <location>
        <begin position="902"/>
        <end position="919"/>
    </location>
</feature>
<feature type="compositionally biased region" description="Polar residues" evidence="12">
    <location>
        <begin position="831"/>
        <end position="847"/>
    </location>
</feature>
<feature type="region of interest" description="Disordered" evidence="12">
    <location>
        <begin position="812"/>
        <end position="968"/>
    </location>
</feature>
<evidence type="ECO:0000256" key="9">
    <source>
        <dbReference type="ARBA" id="ARBA00034808"/>
    </source>
</evidence>
<evidence type="ECO:0000256" key="11">
    <source>
        <dbReference type="PROSITE-ProRule" id="PRU00560"/>
    </source>
</evidence>
<dbReference type="InterPro" id="IPR027417">
    <property type="entry name" value="P-loop_NTPase"/>
</dbReference>
<dbReference type="GO" id="GO:0000725">
    <property type="term" value="P:recombinational repair"/>
    <property type="evidence" value="ECO:0007669"/>
    <property type="project" value="TreeGrafter"/>
</dbReference>
<proteinExistence type="inferred from homology"/>
<evidence type="ECO:0000256" key="5">
    <source>
        <dbReference type="ARBA" id="ARBA00022840"/>
    </source>
</evidence>